<dbReference type="Proteomes" id="UP001209276">
    <property type="component" value="Unassembled WGS sequence"/>
</dbReference>
<feature type="domain" description="VOC" evidence="1">
    <location>
        <begin position="20"/>
        <end position="133"/>
    </location>
</feature>
<protein>
    <submittedName>
        <fullName evidence="3">VOC family protein</fullName>
    </submittedName>
</protein>
<gene>
    <name evidence="3" type="ORF">FLT43_17815</name>
    <name evidence="2" type="ORF">M5W83_07025</name>
</gene>
<dbReference type="Pfam" id="PF00903">
    <property type="entry name" value="Glyoxalase"/>
    <property type="match status" value="1"/>
</dbReference>
<dbReference type="EMBL" id="CP041405">
    <property type="protein sequence ID" value="QDM45119.1"/>
    <property type="molecule type" value="Genomic_DNA"/>
</dbReference>
<dbReference type="InterPro" id="IPR037523">
    <property type="entry name" value="VOC_core"/>
</dbReference>
<sequence length="472" mass="52262">MSSFTQSSQSHSSIRPIHNRIDGVFVHVSNIERSVNWYHRLFDRPERSSATDKVHSIAMDGGSDLILDQHGYDRGLAVDDRPQLMLHSPDVHAAYRRVKQLGLPVEWEIEEYPGMAFFTLRDPDGNLLMICGQPGSKEEEERSDGPEPIRYDGGGTWLTVSDEAPHSRLTAEGLELTGRAMTKETYPCPLRLEAVLRLEGGSLRLLLGEHGQVTFNYGPSSHGGVGDECYIHHPSLPKMFSYPQKGSIPNGQWVRVEWILRERSMEVYVDGQLFHAQQGYFGDAAGRAGICCDNGKVTMRSFFLEPLAAEQQVPRLAVASHSDELTPDAACHPAMTEQGLWLAPTAAWGYASTAQSYRVPWECRTVVRADTGSLMLYGDTSLQVKFHPSGDISVADASGPGQEVWFTGKGKLSVDGMSEVLWKVEENRLMLTVDGEPRVEHQGHYGGGRYRVGIGPDQGSALTVHSFDIRLL</sequence>
<evidence type="ECO:0000313" key="3">
    <source>
        <dbReference type="EMBL" id="QDM45119.1"/>
    </source>
</evidence>
<reference evidence="3 4" key="1">
    <citation type="submission" date="2019-07" db="EMBL/GenBank/DDBJ databases">
        <title>Paenibacillus thiaminolyticus NRRL B-4156.</title>
        <authorList>
            <person name="Hehnly C."/>
            <person name="Zhang L."/>
        </authorList>
    </citation>
    <scope>NUCLEOTIDE SEQUENCE [LARGE SCALE GENOMIC DNA]</scope>
    <source>
        <strain evidence="3 4">NRRL B-4156</strain>
    </source>
</reference>
<dbReference type="GeneID" id="76997819"/>
<dbReference type="SUPFAM" id="SSF54593">
    <property type="entry name" value="Glyoxalase/Bleomycin resistance protein/Dihydroxybiphenyl dioxygenase"/>
    <property type="match status" value="1"/>
</dbReference>
<reference evidence="2 5" key="2">
    <citation type="submission" date="2022-05" db="EMBL/GenBank/DDBJ databases">
        <title>Genome Sequencing of Bee-Associated Microbes.</title>
        <authorList>
            <person name="Dunlap C."/>
        </authorList>
    </citation>
    <scope>NUCLEOTIDE SEQUENCE [LARGE SCALE GENOMIC DNA]</scope>
    <source>
        <strain evidence="2 5">NRRL B-14613</strain>
    </source>
</reference>
<dbReference type="InterPro" id="IPR029068">
    <property type="entry name" value="Glyas_Bleomycin-R_OHBP_Dase"/>
</dbReference>
<evidence type="ECO:0000313" key="5">
    <source>
        <dbReference type="Proteomes" id="UP001209276"/>
    </source>
</evidence>
<accession>A0AAP9DVU9</accession>
<dbReference type="CDD" id="cd06587">
    <property type="entry name" value="VOC"/>
    <property type="match status" value="1"/>
</dbReference>
<dbReference type="EMBL" id="JAMDMM010000015">
    <property type="protein sequence ID" value="MCY9606908.1"/>
    <property type="molecule type" value="Genomic_DNA"/>
</dbReference>
<dbReference type="PROSITE" id="PS51819">
    <property type="entry name" value="VOC"/>
    <property type="match status" value="1"/>
</dbReference>
<dbReference type="InterPro" id="IPR004360">
    <property type="entry name" value="Glyas_Fos-R_dOase_dom"/>
</dbReference>
<organism evidence="3 4">
    <name type="scientific">Paenibacillus thiaminolyticus</name>
    <name type="common">Bacillus thiaminolyticus</name>
    <dbReference type="NCBI Taxonomy" id="49283"/>
    <lineage>
        <taxon>Bacteria</taxon>
        <taxon>Bacillati</taxon>
        <taxon>Bacillota</taxon>
        <taxon>Bacilli</taxon>
        <taxon>Bacillales</taxon>
        <taxon>Paenibacillaceae</taxon>
        <taxon>Paenibacillus</taxon>
    </lineage>
</organism>
<dbReference type="RefSeq" id="WP_087440297.1">
    <property type="nucleotide sequence ID" value="NZ_CABMNB010000004.1"/>
</dbReference>
<dbReference type="Gene3D" id="3.10.180.10">
    <property type="entry name" value="2,3-Dihydroxybiphenyl 1,2-Dioxygenase, domain 1"/>
    <property type="match status" value="1"/>
</dbReference>
<dbReference type="Proteomes" id="UP000315377">
    <property type="component" value="Chromosome"/>
</dbReference>
<keyword evidence="5" id="KW-1185">Reference proteome</keyword>
<evidence type="ECO:0000259" key="1">
    <source>
        <dbReference type="PROSITE" id="PS51819"/>
    </source>
</evidence>
<name>A0AAP9DVU9_PANTH</name>
<evidence type="ECO:0000313" key="2">
    <source>
        <dbReference type="EMBL" id="MCY9606908.1"/>
    </source>
</evidence>
<dbReference type="AlphaFoldDB" id="A0AAP9DVU9"/>
<evidence type="ECO:0000313" key="4">
    <source>
        <dbReference type="Proteomes" id="UP000315377"/>
    </source>
</evidence>
<proteinExistence type="predicted"/>